<sequence length="154" mass="17059">MLAGGAAGSNVRRIERRLFYRFSWTAGGQSFSAVWVSPEPGDFSPGQRALAEELAERYELPTDHRDWQLRAVEVDPDDACHWSIASVAYLAALRAATERRAADEAVHMPSARSRRDHAETLARYAAAVRAAERLYQPSRDEAARYLDKVLGAGA</sequence>
<organism evidence="1 2">
    <name type="scientific">Catenuloplanes atrovinosus</name>
    <dbReference type="NCBI Taxonomy" id="137266"/>
    <lineage>
        <taxon>Bacteria</taxon>
        <taxon>Bacillati</taxon>
        <taxon>Actinomycetota</taxon>
        <taxon>Actinomycetes</taxon>
        <taxon>Micromonosporales</taxon>
        <taxon>Micromonosporaceae</taxon>
        <taxon>Catenuloplanes</taxon>
    </lineage>
</organism>
<evidence type="ECO:0000313" key="2">
    <source>
        <dbReference type="Proteomes" id="UP001183643"/>
    </source>
</evidence>
<proteinExistence type="predicted"/>
<gene>
    <name evidence="1" type="ORF">J2S41_002563</name>
</gene>
<dbReference type="EMBL" id="JAVDYB010000001">
    <property type="protein sequence ID" value="MDR7275785.1"/>
    <property type="molecule type" value="Genomic_DNA"/>
</dbReference>
<evidence type="ECO:0000313" key="1">
    <source>
        <dbReference type="EMBL" id="MDR7275785.1"/>
    </source>
</evidence>
<dbReference type="RefSeq" id="WP_310367166.1">
    <property type="nucleotide sequence ID" value="NZ_JAVDYB010000001.1"/>
</dbReference>
<accession>A0AAE3YNJ4</accession>
<reference evidence="1" key="1">
    <citation type="submission" date="2023-07" db="EMBL/GenBank/DDBJ databases">
        <title>Sequencing the genomes of 1000 actinobacteria strains.</title>
        <authorList>
            <person name="Klenk H.-P."/>
        </authorList>
    </citation>
    <scope>NUCLEOTIDE SEQUENCE</scope>
    <source>
        <strain evidence="1">DSM 44707</strain>
    </source>
</reference>
<dbReference type="Proteomes" id="UP001183643">
    <property type="component" value="Unassembled WGS sequence"/>
</dbReference>
<comment type="caution">
    <text evidence="1">The sequence shown here is derived from an EMBL/GenBank/DDBJ whole genome shotgun (WGS) entry which is preliminary data.</text>
</comment>
<name>A0AAE3YNJ4_9ACTN</name>
<protein>
    <submittedName>
        <fullName evidence="1">Uncharacterized protein</fullName>
    </submittedName>
</protein>
<keyword evidence="2" id="KW-1185">Reference proteome</keyword>
<dbReference type="AlphaFoldDB" id="A0AAE3YNJ4"/>